<dbReference type="SMART" id="SM00345">
    <property type="entry name" value="HTH_GNTR"/>
    <property type="match status" value="1"/>
</dbReference>
<sequence length="489" mass="55511">MFPFESIITIERTHKNPVYLQIAFAISNAIRNGILKPGAALPGSREMAQKLVVHRKTVLAAYEELIAQDYIKAIPRKGIYVSEQLPLLKPKKWNSERMLNAYGYRLEIPGEHMIQPAEQEDHTTILKLIIDDGYPDVRLSPIDTLLKSYRFILTKKNNIEQSKEDNARGSTRLREQLALLLSETRGINIGKENILITHGAQMSIYIAAHLLINNNNNTQVIAGDPGYTTATKVFTDMGATVIRVPVDKYGLDVDAIAQICAHQTIHFLYVIPHHHYPTTVTLSTERRMRLLELAKQYDFVIIEDDYDYDYHYDSAPYLPLASANHEGRVIYIGSFSKILAPSIRIGFMIAPGNFIDHAADFRKSIDVGGDMFMQDALASLIQEGELKRYLTKAKKAYHRRRDRLYDLLTKKAGPYVSLSLPGGGMAMWIQLDKKIPVRQLHEILLRNGIKIKVLNEELNAFRFGFASLNRSEIEEAIDIIEMAIHKIIS</sequence>
<dbReference type="AlphaFoldDB" id="C2G4Z8"/>
<dbReference type="InterPro" id="IPR015421">
    <property type="entry name" value="PyrdxlP-dep_Trfase_major"/>
</dbReference>
<evidence type="ECO:0000256" key="3">
    <source>
        <dbReference type="ARBA" id="ARBA00023015"/>
    </source>
</evidence>
<dbReference type="InterPro" id="IPR036390">
    <property type="entry name" value="WH_DNA-bd_sf"/>
</dbReference>
<dbReference type="InterPro" id="IPR051446">
    <property type="entry name" value="HTH_trans_reg/aminotransferase"/>
</dbReference>
<keyword evidence="4" id="KW-0238">DNA-binding</keyword>
<evidence type="ECO:0000256" key="4">
    <source>
        <dbReference type="ARBA" id="ARBA00023125"/>
    </source>
</evidence>
<dbReference type="InterPro" id="IPR036388">
    <property type="entry name" value="WH-like_DNA-bd_sf"/>
</dbReference>
<dbReference type="Gene3D" id="3.40.640.10">
    <property type="entry name" value="Type I PLP-dependent aspartate aminotransferase-like (Major domain)"/>
    <property type="match status" value="1"/>
</dbReference>
<comment type="similarity">
    <text evidence="1">In the C-terminal section; belongs to the class-I pyridoxal-phosphate-dependent aminotransferase family.</text>
</comment>
<proteinExistence type="inferred from homology"/>
<organism evidence="7 8">
    <name type="scientific">Sphingobacterium spiritivorum ATCC 33300</name>
    <dbReference type="NCBI Taxonomy" id="525372"/>
    <lineage>
        <taxon>Bacteria</taxon>
        <taxon>Pseudomonadati</taxon>
        <taxon>Bacteroidota</taxon>
        <taxon>Sphingobacteriia</taxon>
        <taxon>Sphingobacteriales</taxon>
        <taxon>Sphingobacteriaceae</taxon>
        <taxon>Sphingobacterium</taxon>
    </lineage>
</organism>
<dbReference type="EMBL" id="ACHB01000100">
    <property type="protein sequence ID" value="EEI89749.1"/>
    <property type="molecule type" value="Genomic_DNA"/>
</dbReference>
<dbReference type="Gene3D" id="1.10.10.10">
    <property type="entry name" value="Winged helix-like DNA-binding domain superfamily/Winged helix DNA-binding domain"/>
    <property type="match status" value="1"/>
</dbReference>
<name>C2G4Z8_SPHSI</name>
<dbReference type="InterPro" id="IPR004839">
    <property type="entry name" value="Aminotransferase_I/II_large"/>
</dbReference>
<evidence type="ECO:0000256" key="1">
    <source>
        <dbReference type="ARBA" id="ARBA00005384"/>
    </source>
</evidence>
<keyword evidence="5" id="KW-0804">Transcription</keyword>
<evidence type="ECO:0000256" key="5">
    <source>
        <dbReference type="ARBA" id="ARBA00023163"/>
    </source>
</evidence>
<dbReference type="Proteomes" id="UP000006241">
    <property type="component" value="Unassembled WGS sequence"/>
</dbReference>
<dbReference type="RefSeq" id="WP_003004790.1">
    <property type="nucleotide sequence ID" value="NZ_GG668630.1"/>
</dbReference>
<gene>
    <name evidence="7" type="ORF">HMPREF0765_4654</name>
</gene>
<dbReference type="SUPFAM" id="SSF46785">
    <property type="entry name" value="Winged helix' DNA-binding domain"/>
    <property type="match status" value="1"/>
</dbReference>
<dbReference type="PANTHER" id="PTHR46577:SF1">
    <property type="entry name" value="HTH-TYPE TRANSCRIPTIONAL REGULATORY PROTEIN GABR"/>
    <property type="match status" value="1"/>
</dbReference>
<dbReference type="HOGENOM" id="CLU_017584_0_1_10"/>
<dbReference type="CDD" id="cd00609">
    <property type="entry name" value="AAT_like"/>
    <property type="match status" value="1"/>
</dbReference>
<dbReference type="CDD" id="cd07377">
    <property type="entry name" value="WHTH_GntR"/>
    <property type="match status" value="1"/>
</dbReference>
<feature type="domain" description="HTH gntR-type" evidence="6">
    <location>
        <begin position="16"/>
        <end position="84"/>
    </location>
</feature>
<protein>
    <submittedName>
        <fullName evidence="7">Transcriptional regulator, GntR family</fullName>
    </submittedName>
</protein>
<evidence type="ECO:0000259" key="6">
    <source>
        <dbReference type="PROSITE" id="PS50949"/>
    </source>
</evidence>
<accession>C2G4Z8</accession>
<dbReference type="Pfam" id="PF00155">
    <property type="entry name" value="Aminotran_1_2"/>
    <property type="match status" value="1"/>
</dbReference>
<dbReference type="InterPro" id="IPR000524">
    <property type="entry name" value="Tscrpt_reg_HTH_GntR"/>
</dbReference>
<comment type="caution">
    <text evidence="7">The sequence shown here is derived from an EMBL/GenBank/DDBJ whole genome shotgun (WGS) entry which is preliminary data.</text>
</comment>
<evidence type="ECO:0000313" key="7">
    <source>
        <dbReference type="EMBL" id="EEI89749.1"/>
    </source>
</evidence>
<evidence type="ECO:0000256" key="2">
    <source>
        <dbReference type="ARBA" id="ARBA00022898"/>
    </source>
</evidence>
<dbReference type="InterPro" id="IPR015424">
    <property type="entry name" value="PyrdxlP-dep_Trfase"/>
</dbReference>
<keyword evidence="3" id="KW-0805">Transcription regulation</keyword>
<reference evidence="7 8" key="1">
    <citation type="submission" date="2009-01" db="EMBL/GenBank/DDBJ databases">
        <authorList>
            <person name="Qin X."/>
            <person name="Bachman B."/>
            <person name="Battles P."/>
            <person name="Bell A."/>
            <person name="Bess C."/>
            <person name="Bickham C."/>
            <person name="Chaboub L."/>
            <person name="Chen D."/>
            <person name="Coyle M."/>
            <person name="Deiros D.R."/>
            <person name="Dinh H."/>
            <person name="Forbes L."/>
            <person name="Fowler G."/>
            <person name="Francisco L."/>
            <person name="Fu Q."/>
            <person name="Gubbala S."/>
            <person name="Hale W."/>
            <person name="Han Y."/>
            <person name="Hemphill L."/>
            <person name="Highlander S.K."/>
            <person name="Hirani K."/>
            <person name="Hogues M."/>
            <person name="Jackson L."/>
            <person name="Jakkamsetti A."/>
            <person name="Javaid M."/>
            <person name="Jiang H."/>
            <person name="Korchina V."/>
            <person name="Kovar C."/>
            <person name="Lara F."/>
            <person name="Lee S."/>
            <person name="Mata R."/>
            <person name="Mathew T."/>
            <person name="Moen C."/>
            <person name="Morales K."/>
            <person name="Munidasa M."/>
            <person name="Nazareth L."/>
            <person name="Ngo R."/>
            <person name="Nguyen L."/>
            <person name="Okwuonu G."/>
            <person name="Ongeri F."/>
            <person name="Patil S."/>
            <person name="Petrosino J."/>
            <person name="Pham C."/>
            <person name="Pham P."/>
            <person name="Pu L.-L."/>
            <person name="Puazo M."/>
            <person name="Raj R."/>
            <person name="Reid J."/>
            <person name="Rouhana J."/>
            <person name="Saada N."/>
            <person name="Shang Y."/>
            <person name="Simmons D."/>
            <person name="Thornton R."/>
            <person name="Warren J."/>
            <person name="Weissenberger G."/>
            <person name="Zhang J."/>
            <person name="Zhang L."/>
            <person name="Zhou C."/>
            <person name="Zhu D."/>
            <person name="Muzny D."/>
            <person name="Worley K."/>
            <person name="Gibbs R."/>
        </authorList>
    </citation>
    <scope>NUCLEOTIDE SEQUENCE [LARGE SCALE GENOMIC DNA]</scope>
    <source>
        <strain evidence="7 8">ATCC 33300</strain>
    </source>
</reference>
<dbReference type="Pfam" id="PF00392">
    <property type="entry name" value="GntR"/>
    <property type="match status" value="1"/>
</dbReference>
<dbReference type="GO" id="GO:0003700">
    <property type="term" value="F:DNA-binding transcription factor activity"/>
    <property type="evidence" value="ECO:0007669"/>
    <property type="project" value="InterPro"/>
</dbReference>
<dbReference type="GO" id="GO:0003677">
    <property type="term" value="F:DNA binding"/>
    <property type="evidence" value="ECO:0007669"/>
    <property type="project" value="UniProtKB-KW"/>
</dbReference>
<dbReference type="GO" id="GO:0030170">
    <property type="term" value="F:pyridoxal phosphate binding"/>
    <property type="evidence" value="ECO:0007669"/>
    <property type="project" value="InterPro"/>
</dbReference>
<dbReference type="PANTHER" id="PTHR46577">
    <property type="entry name" value="HTH-TYPE TRANSCRIPTIONAL REGULATORY PROTEIN GABR"/>
    <property type="match status" value="1"/>
</dbReference>
<dbReference type="PROSITE" id="PS50949">
    <property type="entry name" value="HTH_GNTR"/>
    <property type="match status" value="1"/>
</dbReference>
<dbReference type="SUPFAM" id="SSF53383">
    <property type="entry name" value="PLP-dependent transferases"/>
    <property type="match status" value="1"/>
</dbReference>
<evidence type="ECO:0000313" key="8">
    <source>
        <dbReference type="Proteomes" id="UP000006241"/>
    </source>
</evidence>
<keyword evidence="2" id="KW-0663">Pyridoxal phosphate</keyword>